<dbReference type="OrthoDB" id="9803716at2"/>
<proteinExistence type="predicted"/>
<dbReference type="GO" id="GO:0003697">
    <property type="term" value="F:single-stranded DNA binding"/>
    <property type="evidence" value="ECO:0007669"/>
    <property type="project" value="InterPro"/>
</dbReference>
<feature type="domain" description="IrrE N-terminal-like" evidence="1">
    <location>
        <begin position="153"/>
        <end position="224"/>
    </location>
</feature>
<reference evidence="3 4" key="1">
    <citation type="journal article" date="2018" name="Sci. Rep.">
        <title>A novel species of the marine cyanobacterium Acaryochloris with a unique pigment content and lifestyle.</title>
        <authorList>
            <person name="Partensky F."/>
            <person name="Six C."/>
            <person name="Ratin M."/>
            <person name="Garczarek L."/>
            <person name="Vaulot D."/>
            <person name="Probert I."/>
            <person name="Calteau A."/>
            <person name="Gourvil P."/>
            <person name="Marie D."/>
            <person name="Grebert T."/>
            <person name="Bouchier C."/>
            <person name="Le Panse S."/>
            <person name="Gachenot M."/>
            <person name="Rodriguez F."/>
            <person name="Garrido J.L."/>
        </authorList>
    </citation>
    <scope>NUCLEOTIDE SEQUENCE [LARGE SCALE GENOMIC DNA]</scope>
    <source>
        <strain evidence="3 4">RCC1774</strain>
    </source>
</reference>
<keyword evidence="4" id="KW-1185">Reference proteome</keyword>
<sequence>MTKFKANKAAAEQKQTEALAKLEAGIAALATSGDWQEYLSFQSRFNQYSFRNIVMIREQMPEASRVAGYRVWQKMGRQVRKGEKGITIFAPVTRKIEDQESGDSKRIISGFKTATVFDISQTDGEELPDICNPIQGDDQGLFNALRDFAHSKVFKTQFNSTGPNGQCYFAPGGIEITINPLLSPLHQAKTMAHELGHALMHSAQDYRMHNERSVLELEAESVAFVVLNALDLDSGDYSFAYVSDWMSGTDDAIAQLKESGSRIQKAAKEIIAAVEAAALQPVAVAA</sequence>
<dbReference type="Pfam" id="PF06114">
    <property type="entry name" value="Peptidase_M78"/>
    <property type="match status" value="1"/>
</dbReference>
<dbReference type="RefSeq" id="WP_110988848.1">
    <property type="nucleotide sequence ID" value="NZ_CAWNWM010000032.1"/>
</dbReference>
<dbReference type="Proteomes" id="UP000248857">
    <property type="component" value="Unassembled WGS sequence"/>
</dbReference>
<dbReference type="Gene3D" id="1.10.10.2910">
    <property type="match status" value="1"/>
</dbReference>
<protein>
    <submittedName>
        <fullName evidence="3">Uncharacterized protein</fullName>
    </submittedName>
</protein>
<gene>
    <name evidence="3" type="ORF">C1752_10461</name>
</gene>
<dbReference type="InterPro" id="IPR013610">
    <property type="entry name" value="ArdC_N"/>
</dbReference>
<accession>A0A2W1JMU4</accession>
<name>A0A2W1JMU4_9CYAN</name>
<evidence type="ECO:0000259" key="2">
    <source>
        <dbReference type="Pfam" id="PF08401"/>
    </source>
</evidence>
<comment type="caution">
    <text evidence="3">The sequence shown here is derived from an EMBL/GenBank/DDBJ whole genome shotgun (WGS) entry which is preliminary data.</text>
</comment>
<evidence type="ECO:0000313" key="4">
    <source>
        <dbReference type="Proteomes" id="UP000248857"/>
    </source>
</evidence>
<evidence type="ECO:0000313" key="3">
    <source>
        <dbReference type="EMBL" id="PZD70611.1"/>
    </source>
</evidence>
<dbReference type="EMBL" id="PQWO01000032">
    <property type="protein sequence ID" value="PZD70611.1"/>
    <property type="molecule type" value="Genomic_DNA"/>
</dbReference>
<dbReference type="AlphaFoldDB" id="A0A2W1JMU4"/>
<organism evidence="3 4">
    <name type="scientific">Acaryochloris thomasi RCC1774</name>
    <dbReference type="NCBI Taxonomy" id="1764569"/>
    <lineage>
        <taxon>Bacteria</taxon>
        <taxon>Bacillati</taxon>
        <taxon>Cyanobacteriota</taxon>
        <taxon>Cyanophyceae</taxon>
        <taxon>Acaryochloridales</taxon>
        <taxon>Acaryochloridaceae</taxon>
        <taxon>Acaryochloris</taxon>
        <taxon>Acaryochloris thomasi</taxon>
    </lineage>
</organism>
<dbReference type="InterPro" id="IPR010359">
    <property type="entry name" value="IrrE_HExxH"/>
</dbReference>
<dbReference type="Pfam" id="PF08401">
    <property type="entry name" value="ArdcN"/>
    <property type="match status" value="1"/>
</dbReference>
<evidence type="ECO:0000259" key="1">
    <source>
        <dbReference type="Pfam" id="PF06114"/>
    </source>
</evidence>
<feature type="domain" description="N-terminal" evidence="2">
    <location>
        <begin position="17"/>
        <end position="117"/>
    </location>
</feature>